<dbReference type="SUPFAM" id="SSF47370">
    <property type="entry name" value="Bromodomain"/>
    <property type="match status" value="1"/>
</dbReference>
<feature type="domain" description="Bromo" evidence="3">
    <location>
        <begin position="24"/>
        <end position="97"/>
    </location>
</feature>
<dbReference type="SMART" id="SM00297">
    <property type="entry name" value="BROMO"/>
    <property type="match status" value="1"/>
</dbReference>
<dbReference type="RefSeq" id="XP_068354961.1">
    <property type="nucleotide sequence ID" value="XM_068493651.1"/>
</dbReference>
<dbReference type="GeneID" id="94828355"/>
<dbReference type="EMBL" id="MLAK01000893">
    <property type="protein sequence ID" value="OHT01825.1"/>
    <property type="molecule type" value="Genomic_DNA"/>
</dbReference>
<dbReference type="AlphaFoldDB" id="A0A1J4JRS8"/>
<dbReference type="PANTHER" id="PTHR45926">
    <property type="entry name" value="OSJNBA0053K19.4 PROTEIN"/>
    <property type="match status" value="1"/>
</dbReference>
<dbReference type="Pfam" id="PF00439">
    <property type="entry name" value="Bromodomain"/>
    <property type="match status" value="1"/>
</dbReference>
<dbReference type="Proteomes" id="UP000179807">
    <property type="component" value="Unassembled WGS sequence"/>
</dbReference>
<accession>A0A1J4JRS8</accession>
<dbReference type="Gene3D" id="1.20.920.10">
    <property type="entry name" value="Bromodomain-like"/>
    <property type="match status" value="1"/>
</dbReference>
<keyword evidence="1 2" id="KW-0103">Bromodomain</keyword>
<dbReference type="OrthoDB" id="21449at2759"/>
<evidence type="ECO:0000313" key="5">
    <source>
        <dbReference type="Proteomes" id="UP000179807"/>
    </source>
</evidence>
<name>A0A1J4JRS8_9EUKA</name>
<keyword evidence="5" id="KW-1185">Reference proteome</keyword>
<protein>
    <submittedName>
        <fullName evidence="4">Bromodomain containing protein</fullName>
    </submittedName>
</protein>
<dbReference type="PROSITE" id="PS50014">
    <property type="entry name" value="BROMODOMAIN_2"/>
    <property type="match status" value="1"/>
</dbReference>
<dbReference type="CDD" id="cd04369">
    <property type="entry name" value="Bromodomain"/>
    <property type="match status" value="1"/>
</dbReference>
<dbReference type="InterPro" id="IPR036427">
    <property type="entry name" value="Bromodomain-like_sf"/>
</dbReference>
<gene>
    <name evidence="4" type="ORF">TRFO_07391</name>
</gene>
<evidence type="ECO:0000256" key="2">
    <source>
        <dbReference type="PROSITE-ProRule" id="PRU00035"/>
    </source>
</evidence>
<dbReference type="VEuPathDB" id="TrichDB:TRFO_07391"/>
<dbReference type="InterPro" id="IPR001487">
    <property type="entry name" value="Bromodomain"/>
</dbReference>
<proteinExistence type="predicted"/>
<comment type="caution">
    <text evidence="4">The sequence shown here is derived from an EMBL/GenBank/DDBJ whole genome shotgun (WGS) entry which is preliminary data.</text>
</comment>
<evidence type="ECO:0000256" key="1">
    <source>
        <dbReference type="ARBA" id="ARBA00023117"/>
    </source>
</evidence>
<sequence length="161" mass="19160">MSTLRQGMTPFQKQYCLKLTEKIEKHPISEPFRDQSNNNNNTDFQFSSLKIKENVDLVTIKKRLSEGHYKCINDWGKDVRLIWSNAQQYYPADMPIHVMAQDLSEWFEKKWLDYPRTKEEQWAKKLKKVQTLISALNESFPIDNAFIPEKEETKKDSNEKK</sequence>
<organism evidence="4 5">
    <name type="scientific">Tritrichomonas foetus</name>
    <dbReference type="NCBI Taxonomy" id="1144522"/>
    <lineage>
        <taxon>Eukaryota</taxon>
        <taxon>Metamonada</taxon>
        <taxon>Parabasalia</taxon>
        <taxon>Tritrichomonadida</taxon>
        <taxon>Tritrichomonadidae</taxon>
        <taxon>Tritrichomonas</taxon>
    </lineage>
</organism>
<reference evidence="4" key="1">
    <citation type="submission" date="2016-10" db="EMBL/GenBank/DDBJ databases">
        <authorList>
            <person name="Benchimol M."/>
            <person name="Almeida L.G."/>
            <person name="Vasconcelos A.T."/>
            <person name="Perreira-Neves A."/>
            <person name="Rosa I.A."/>
            <person name="Tasca T."/>
            <person name="Bogo M.R."/>
            <person name="de Souza W."/>
        </authorList>
    </citation>
    <scope>NUCLEOTIDE SEQUENCE [LARGE SCALE GENOMIC DNA]</scope>
    <source>
        <strain evidence="4">K</strain>
    </source>
</reference>
<evidence type="ECO:0000313" key="4">
    <source>
        <dbReference type="EMBL" id="OHT01825.1"/>
    </source>
</evidence>
<evidence type="ECO:0000259" key="3">
    <source>
        <dbReference type="PROSITE" id="PS50014"/>
    </source>
</evidence>